<accession>A0A1M6W0V4</accession>
<keyword evidence="3 5" id="KW-1133">Transmembrane helix</keyword>
<reference evidence="6 7" key="1">
    <citation type="submission" date="2016-11" db="EMBL/GenBank/DDBJ databases">
        <authorList>
            <person name="Jaros S."/>
            <person name="Januszkiewicz K."/>
            <person name="Wedrychowicz H."/>
        </authorList>
    </citation>
    <scope>NUCLEOTIDE SEQUENCE [LARGE SCALE GENOMIC DNA]</scope>
    <source>
        <strain evidence="6 7">DSM 43832</strain>
    </source>
</reference>
<dbReference type="InterPro" id="IPR032808">
    <property type="entry name" value="DoxX"/>
</dbReference>
<comment type="subcellular location">
    <subcellularLocation>
        <location evidence="1">Membrane</location>
        <topology evidence="1">Multi-pass membrane protein</topology>
    </subcellularLocation>
</comment>
<sequence>MAVFSWILQGILALAFLAVGAMKLVQDRKKLIDSGLGWAEDFSDGAVKGIGALEVLGAIGLVLPTLTGIAPVLTPLAALGLTLIMIGAGVVHVRRNEGKAVVPPIVLGVLALVVAILRFGPLA</sequence>
<keyword evidence="4 5" id="KW-0472">Membrane</keyword>
<proteinExistence type="predicted"/>
<evidence type="ECO:0000313" key="6">
    <source>
        <dbReference type="EMBL" id="SHK87256.1"/>
    </source>
</evidence>
<dbReference type="GO" id="GO:0016020">
    <property type="term" value="C:membrane"/>
    <property type="evidence" value="ECO:0007669"/>
    <property type="project" value="UniProtKB-SubCell"/>
</dbReference>
<dbReference type="OrthoDB" id="3790625at2"/>
<evidence type="ECO:0000256" key="4">
    <source>
        <dbReference type="ARBA" id="ARBA00023136"/>
    </source>
</evidence>
<feature type="transmembrane region" description="Helical" evidence="5">
    <location>
        <begin position="6"/>
        <end position="25"/>
    </location>
</feature>
<keyword evidence="2 5" id="KW-0812">Transmembrane</keyword>
<feature type="transmembrane region" description="Helical" evidence="5">
    <location>
        <begin position="72"/>
        <end position="93"/>
    </location>
</feature>
<evidence type="ECO:0000256" key="1">
    <source>
        <dbReference type="ARBA" id="ARBA00004141"/>
    </source>
</evidence>
<keyword evidence="7" id="KW-1185">Reference proteome</keyword>
<dbReference type="STRING" id="1848.SAMN05443637_113163"/>
<dbReference type="RefSeq" id="WP_073458245.1">
    <property type="nucleotide sequence ID" value="NZ_CALGVN010000058.1"/>
</dbReference>
<dbReference type="AlphaFoldDB" id="A0A1M6W0V4"/>
<evidence type="ECO:0000313" key="7">
    <source>
        <dbReference type="Proteomes" id="UP000184363"/>
    </source>
</evidence>
<protein>
    <submittedName>
        <fullName evidence="6">DoxX-like family protein</fullName>
    </submittedName>
</protein>
<evidence type="ECO:0000256" key="5">
    <source>
        <dbReference type="SAM" id="Phobius"/>
    </source>
</evidence>
<organism evidence="6 7">
    <name type="scientific">Pseudonocardia thermophila</name>
    <dbReference type="NCBI Taxonomy" id="1848"/>
    <lineage>
        <taxon>Bacteria</taxon>
        <taxon>Bacillati</taxon>
        <taxon>Actinomycetota</taxon>
        <taxon>Actinomycetes</taxon>
        <taxon>Pseudonocardiales</taxon>
        <taxon>Pseudonocardiaceae</taxon>
        <taxon>Pseudonocardia</taxon>
    </lineage>
</organism>
<dbReference type="EMBL" id="FRAP01000013">
    <property type="protein sequence ID" value="SHK87256.1"/>
    <property type="molecule type" value="Genomic_DNA"/>
</dbReference>
<dbReference type="Pfam" id="PF13564">
    <property type="entry name" value="DoxX_2"/>
    <property type="match status" value="1"/>
</dbReference>
<evidence type="ECO:0000256" key="2">
    <source>
        <dbReference type="ARBA" id="ARBA00022692"/>
    </source>
</evidence>
<name>A0A1M6W0V4_PSETH</name>
<evidence type="ECO:0000256" key="3">
    <source>
        <dbReference type="ARBA" id="ARBA00022989"/>
    </source>
</evidence>
<gene>
    <name evidence="6" type="ORF">SAMN05443637_113163</name>
</gene>
<dbReference type="Proteomes" id="UP000184363">
    <property type="component" value="Unassembled WGS sequence"/>
</dbReference>
<feature type="transmembrane region" description="Helical" evidence="5">
    <location>
        <begin position="100"/>
        <end position="120"/>
    </location>
</feature>